<dbReference type="AlphaFoldDB" id="A0A8C4YXT6"/>
<dbReference type="SMART" id="SM00020">
    <property type="entry name" value="Tryp_SPc"/>
    <property type="match status" value="2"/>
</dbReference>
<evidence type="ECO:0000256" key="3">
    <source>
        <dbReference type="ARBA" id="ARBA00022825"/>
    </source>
</evidence>
<dbReference type="GeneTree" id="ENSGT00940000163017"/>
<dbReference type="GO" id="GO:0004252">
    <property type="term" value="F:serine-type endopeptidase activity"/>
    <property type="evidence" value="ECO:0007669"/>
    <property type="project" value="InterPro"/>
</dbReference>
<evidence type="ECO:0000259" key="7">
    <source>
        <dbReference type="PROSITE" id="PS50240"/>
    </source>
</evidence>
<dbReference type="InterPro" id="IPR009003">
    <property type="entry name" value="Peptidase_S1_PA"/>
</dbReference>
<feature type="chain" id="PRO_5047119979" description="Peptidase S1 domain-containing protein" evidence="6">
    <location>
        <begin position="18"/>
        <end position="529"/>
    </location>
</feature>
<feature type="domain" description="Peptidase S1" evidence="7">
    <location>
        <begin position="36"/>
        <end position="262"/>
    </location>
</feature>
<dbReference type="PRINTS" id="PR00722">
    <property type="entry name" value="CHYMOTRYPSIN"/>
</dbReference>
<keyword evidence="4" id="KW-1015">Disulfide bond</keyword>
<evidence type="ECO:0000313" key="9">
    <source>
        <dbReference type="Proteomes" id="UP000694546"/>
    </source>
</evidence>
<keyword evidence="2 5" id="KW-0378">Hydrolase</keyword>
<organism evidence="8 9">
    <name type="scientific">Gadus morhua</name>
    <name type="common">Atlantic cod</name>
    <dbReference type="NCBI Taxonomy" id="8049"/>
    <lineage>
        <taxon>Eukaryota</taxon>
        <taxon>Metazoa</taxon>
        <taxon>Chordata</taxon>
        <taxon>Craniata</taxon>
        <taxon>Vertebrata</taxon>
        <taxon>Euteleostomi</taxon>
        <taxon>Actinopterygii</taxon>
        <taxon>Neopterygii</taxon>
        <taxon>Teleostei</taxon>
        <taxon>Neoteleostei</taxon>
        <taxon>Acanthomorphata</taxon>
        <taxon>Zeiogadaria</taxon>
        <taxon>Gadariae</taxon>
        <taxon>Gadiformes</taxon>
        <taxon>Gadoidei</taxon>
        <taxon>Gadidae</taxon>
        <taxon>Gadus</taxon>
    </lineage>
</organism>
<protein>
    <recommendedName>
        <fullName evidence="7">Peptidase S1 domain-containing protein</fullName>
    </recommendedName>
</protein>
<accession>A0A8C4YXT6</accession>
<dbReference type="PANTHER" id="PTHR24252">
    <property type="entry name" value="ACROSIN-RELATED"/>
    <property type="match status" value="1"/>
</dbReference>
<evidence type="ECO:0000256" key="6">
    <source>
        <dbReference type="SAM" id="SignalP"/>
    </source>
</evidence>
<dbReference type="PROSITE" id="PS00135">
    <property type="entry name" value="TRYPSIN_SER"/>
    <property type="match status" value="1"/>
</dbReference>
<evidence type="ECO:0000256" key="5">
    <source>
        <dbReference type="RuleBase" id="RU363034"/>
    </source>
</evidence>
<dbReference type="SUPFAM" id="SSF50494">
    <property type="entry name" value="Trypsin-like serine proteases"/>
    <property type="match status" value="2"/>
</dbReference>
<keyword evidence="9" id="KW-1185">Reference proteome</keyword>
<dbReference type="Proteomes" id="UP000694546">
    <property type="component" value="Chromosome 4"/>
</dbReference>
<proteinExistence type="predicted"/>
<feature type="domain" description="Peptidase S1" evidence="7">
    <location>
        <begin position="287"/>
        <end position="527"/>
    </location>
</feature>
<dbReference type="CDD" id="cd00190">
    <property type="entry name" value="Tryp_SPc"/>
    <property type="match status" value="2"/>
</dbReference>
<name>A0A8C4YXT6_GADMO</name>
<dbReference type="PANTHER" id="PTHR24252:SF18">
    <property type="entry name" value="OVOCHYMASE 1"/>
    <property type="match status" value="1"/>
</dbReference>
<feature type="signal peptide" evidence="6">
    <location>
        <begin position="1"/>
        <end position="17"/>
    </location>
</feature>
<evidence type="ECO:0000256" key="1">
    <source>
        <dbReference type="ARBA" id="ARBA00022670"/>
    </source>
</evidence>
<evidence type="ECO:0000256" key="4">
    <source>
        <dbReference type="ARBA" id="ARBA00023157"/>
    </source>
</evidence>
<evidence type="ECO:0000256" key="2">
    <source>
        <dbReference type="ARBA" id="ARBA00022801"/>
    </source>
</evidence>
<dbReference type="InterPro" id="IPR018114">
    <property type="entry name" value="TRYPSIN_HIS"/>
</dbReference>
<dbReference type="InterPro" id="IPR001254">
    <property type="entry name" value="Trypsin_dom"/>
</dbReference>
<dbReference type="OMA" id="KHCNVRA"/>
<dbReference type="InterPro" id="IPR033116">
    <property type="entry name" value="TRYPSIN_SER"/>
</dbReference>
<dbReference type="Ensembl" id="ENSGMOT00000001461.2">
    <property type="protein sequence ID" value="ENSGMOP00000001411.2"/>
    <property type="gene ID" value="ENSGMOG00000001315.2"/>
</dbReference>
<dbReference type="InterPro" id="IPR043504">
    <property type="entry name" value="Peptidase_S1_PA_chymotrypsin"/>
</dbReference>
<keyword evidence="3 5" id="KW-0720">Serine protease</keyword>
<dbReference type="InterPro" id="IPR001314">
    <property type="entry name" value="Peptidase_S1A"/>
</dbReference>
<dbReference type="PROSITE" id="PS00134">
    <property type="entry name" value="TRYPSIN_HIS"/>
    <property type="match status" value="1"/>
</dbReference>
<dbReference type="Gene3D" id="2.40.10.10">
    <property type="entry name" value="Trypsin-like serine proteases"/>
    <property type="match status" value="2"/>
</dbReference>
<evidence type="ECO:0000313" key="8">
    <source>
        <dbReference type="Ensembl" id="ENSGMOP00000001411.2"/>
    </source>
</evidence>
<reference evidence="8" key="2">
    <citation type="submission" date="2025-09" db="UniProtKB">
        <authorList>
            <consortium name="Ensembl"/>
        </authorList>
    </citation>
    <scope>IDENTIFICATION</scope>
</reference>
<sequence length="529" mass="57456">VLMSVIPLFLLSLTLRGIPLTGIRTFTPELEIETRIIGGKEAWAHSWPWQVSLRYATMPACGGAIIAPSWVITAAHCFQRFKTASSWMVMAGKHDLGNPNELVRVSRIVTHQGYSRRTKEFDVALLKLQTPLLYDEHVGPIEIWMDALRPAMSCSVTGWGSTRENGPRVNRLQEVNVSLLPLDKCNQFYRGRIRPTMFCAGRPEGGVDACQGDSGGPLSCFTGERYQLGGLVSWGVGCGRVHRPGVYTKLQDHAPWVADVMNSGGLSCGEAQTPACRLGSLPATLVAAGGEALADGGGEVGPGGVTEACPYSWPWQVSLQSEGRHYCSGTLIHRRWVLAPHHCNTKTGDMVVLGVHDLRFMASQSVPVDEVFEQAQDGSFPPSNDLALIRLSEPARSGEPRIPVCLPDDDIEVDDSWTCVTTGWGQTKTLDNVSPHSLHQATVSLVNLTASRSIWGGGLIKDTHLCTHPAAAIPCMGDAGAPLVCQKHGVYFLFGLVTWGSRRCDLIRPAVFSSIADVQLWIRDTTEDV</sequence>
<dbReference type="GO" id="GO:0006508">
    <property type="term" value="P:proteolysis"/>
    <property type="evidence" value="ECO:0007669"/>
    <property type="project" value="UniProtKB-KW"/>
</dbReference>
<keyword evidence="1 5" id="KW-0645">Protease</keyword>
<dbReference type="Pfam" id="PF00089">
    <property type="entry name" value="Trypsin"/>
    <property type="match status" value="2"/>
</dbReference>
<dbReference type="PROSITE" id="PS50240">
    <property type="entry name" value="TRYPSIN_DOM"/>
    <property type="match status" value="2"/>
</dbReference>
<reference evidence="8" key="1">
    <citation type="submission" date="2025-08" db="UniProtKB">
        <authorList>
            <consortium name="Ensembl"/>
        </authorList>
    </citation>
    <scope>IDENTIFICATION</scope>
</reference>
<keyword evidence="6" id="KW-0732">Signal</keyword>